<evidence type="ECO:0000313" key="2">
    <source>
        <dbReference type="EMBL" id="MEC4294394.1"/>
    </source>
</evidence>
<feature type="domain" description="Helix-turn-helix" evidence="1">
    <location>
        <begin position="4"/>
        <end position="41"/>
    </location>
</feature>
<evidence type="ECO:0000313" key="3">
    <source>
        <dbReference type="Proteomes" id="UP001343724"/>
    </source>
</evidence>
<proteinExistence type="predicted"/>
<keyword evidence="3" id="KW-1185">Reference proteome</keyword>
<organism evidence="2 3">
    <name type="scientific">Adlercreutzia shanghongiae</name>
    <dbReference type="NCBI Taxonomy" id="3111773"/>
    <lineage>
        <taxon>Bacteria</taxon>
        <taxon>Bacillati</taxon>
        <taxon>Actinomycetota</taxon>
        <taxon>Coriobacteriia</taxon>
        <taxon>Eggerthellales</taxon>
        <taxon>Eggerthellaceae</taxon>
        <taxon>Adlercreutzia</taxon>
    </lineage>
</organism>
<protein>
    <submittedName>
        <fullName evidence="2">Helix-turn-helix domain-containing protein</fullName>
    </submittedName>
</protein>
<dbReference type="RefSeq" id="WP_326439548.1">
    <property type="nucleotide sequence ID" value="NZ_JAYMFH010000003.1"/>
</dbReference>
<dbReference type="NCBIfam" id="TIGR01764">
    <property type="entry name" value="excise"/>
    <property type="match status" value="1"/>
</dbReference>
<reference evidence="2 3" key="1">
    <citation type="submission" date="2024-01" db="EMBL/GenBank/DDBJ databases">
        <title>novel species in genus Adlercreutzia.</title>
        <authorList>
            <person name="Liu X."/>
        </authorList>
    </citation>
    <scope>NUCLEOTIDE SEQUENCE [LARGE SCALE GENOMIC DNA]</scope>
    <source>
        <strain evidence="2 3">R22</strain>
    </source>
</reference>
<dbReference type="Proteomes" id="UP001343724">
    <property type="component" value="Unassembled WGS sequence"/>
</dbReference>
<gene>
    <name evidence="2" type="ORF">VJ920_03600</name>
</gene>
<dbReference type="EMBL" id="JAYMFH010000003">
    <property type="protein sequence ID" value="MEC4294394.1"/>
    <property type="molecule type" value="Genomic_DNA"/>
</dbReference>
<accession>A0ABU6IX08</accession>
<comment type="caution">
    <text evidence="2">The sequence shown here is derived from an EMBL/GenBank/DDBJ whole genome shotgun (WGS) entry which is preliminary data.</text>
</comment>
<dbReference type="InterPro" id="IPR010093">
    <property type="entry name" value="SinI_DNA-bd"/>
</dbReference>
<dbReference type="InterPro" id="IPR041657">
    <property type="entry name" value="HTH_17"/>
</dbReference>
<dbReference type="Pfam" id="PF12728">
    <property type="entry name" value="HTH_17"/>
    <property type="match status" value="1"/>
</dbReference>
<evidence type="ECO:0000259" key="1">
    <source>
        <dbReference type="Pfam" id="PF12728"/>
    </source>
</evidence>
<name>A0ABU6IX08_9ACTN</name>
<sequence length="82" mass="9301">MAEYLTTAQYAERYGIDVQTVRRLCERGKLRASKVGSVWRIADDPPGGRASEDETEIARLRRDVAALVEWKEKVCEVFSLAL</sequence>